<keyword evidence="4" id="KW-1185">Reference proteome</keyword>
<proteinExistence type="predicted"/>
<keyword evidence="1 3" id="KW-0808">Transferase</keyword>
<dbReference type="NCBIfam" id="TIGR00452">
    <property type="entry name" value="tRNA 5-methoxyuridine(34)/uridine 5-oxyacetic acid(34) synthase CmoB"/>
    <property type="match status" value="1"/>
</dbReference>
<keyword evidence="2" id="KW-0819">tRNA processing</keyword>
<evidence type="ECO:0000256" key="2">
    <source>
        <dbReference type="ARBA" id="ARBA00022694"/>
    </source>
</evidence>
<name>A0A380N3Q5_9GAMM</name>
<dbReference type="EMBL" id="UHIA01000004">
    <property type="protein sequence ID" value="SUO98437.1"/>
    <property type="molecule type" value="Genomic_DNA"/>
</dbReference>
<organism evidence="3 4">
    <name type="scientific">Suttonella indologenes</name>
    <dbReference type="NCBI Taxonomy" id="13276"/>
    <lineage>
        <taxon>Bacteria</taxon>
        <taxon>Pseudomonadati</taxon>
        <taxon>Pseudomonadota</taxon>
        <taxon>Gammaproteobacteria</taxon>
        <taxon>Cardiobacteriales</taxon>
        <taxon>Cardiobacteriaceae</taxon>
        <taxon>Suttonella</taxon>
    </lineage>
</organism>
<dbReference type="NCBIfam" id="NF011650">
    <property type="entry name" value="PRK15068.1"/>
    <property type="match status" value="1"/>
</dbReference>
<dbReference type="GO" id="GO:0032259">
    <property type="term" value="P:methylation"/>
    <property type="evidence" value="ECO:0007669"/>
    <property type="project" value="UniProtKB-KW"/>
</dbReference>
<dbReference type="GO" id="GO:0008168">
    <property type="term" value="F:methyltransferase activity"/>
    <property type="evidence" value="ECO:0007669"/>
    <property type="project" value="UniProtKB-KW"/>
</dbReference>
<dbReference type="AlphaFoldDB" id="A0A380N3Q5"/>
<gene>
    <name evidence="3" type="primary">cmoB</name>
    <name evidence="3" type="ORF">NCTC10717_02189</name>
</gene>
<evidence type="ECO:0000256" key="1">
    <source>
        <dbReference type="ARBA" id="ARBA00022679"/>
    </source>
</evidence>
<keyword evidence="3" id="KW-0489">Methyltransferase</keyword>
<dbReference type="GO" id="GO:0016765">
    <property type="term" value="F:transferase activity, transferring alkyl or aryl (other than methyl) groups"/>
    <property type="evidence" value="ECO:0007669"/>
    <property type="project" value="InterPro"/>
</dbReference>
<reference evidence="3 4" key="1">
    <citation type="submission" date="2018-06" db="EMBL/GenBank/DDBJ databases">
        <authorList>
            <consortium name="Pathogen Informatics"/>
            <person name="Doyle S."/>
        </authorList>
    </citation>
    <scope>NUCLEOTIDE SEQUENCE [LARGE SCALE GENOMIC DNA]</scope>
    <source>
        <strain evidence="3 4">NCTC10717</strain>
    </source>
</reference>
<protein>
    <submittedName>
        <fullName evidence="3">tRNA (Mo5U34)-methyltransferase</fullName>
        <ecNumber evidence="3">2.1.1.-</ecNumber>
    </submittedName>
</protein>
<evidence type="ECO:0000313" key="4">
    <source>
        <dbReference type="Proteomes" id="UP000254575"/>
    </source>
</evidence>
<dbReference type="Gene3D" id="3.40.50.150">
    <property type="entry name" value="Vaccinia Virus protein VP39"/>
    <property type="match status" value="1"/>
</dbReference>
<evidence type="ECO:0000313" key="3">
    <source>
        <dbReference type="EMBL" id="SUO98437.1"/>
    </source>
</evidence>
<dbReference type="OrthoDB" id="9773188at2"/>
<sequence>MNALFDRQWQALLAQRPDCAALTAQVRQQFEDVYARRHRQFDVWLAAIETLALPEQWQQTLDAPIIAAQAAGLDEAAIAECARLLMPWRKGPFQLGGLALDCEWRSDMKYQRLLDAGLDVKGRQVLDVGTGNGYFLYRLLGSGADLAVGLDPSWHYFVQFLFLQKFMRQPRAAFLPLTLNEAPLSGFDCTLCMGVLYHRRDPIAFIGQLRDTLKRGGQLVLETLVVEGDSQSVYMPAGRYAGMHNVWFLPSVAALERWLVRLDFTIEHSGQPVPTTAAEQRRTAFMTSYSLSEFLQEAAEQGLHEPSPQRAIVIARKD</sequence>
<dbReference type="InterPro" id="IPR027555">
    <property type="entry name" value="Mo5U34_MeTrfas-like"/>
</dbReference>
<dbReference type="SUPFAM" id="SSF53335">
    <property type="entry name" value="S-adenosyl-L-methionine-dependent methyltransferases"/>
    <property type="match status" value="1"/>
</dbReference>
<dbReference type="Pfam" id="PF08003">
    <property type="entry name" value="Methyltransf_9"/>
    <property type="match status" value="1"/>
</dbReference>
<dbReference type="Proteomes" id="UP000254575">
    <property type="component" value="Unassembled WGS sequence"/>
</dbReference>
<dbReference type="CDD" id="cd02440">
    <property type="entry name" value="AdoMet_MTases"/>
    <property type="match status" value="1"/>
</dbReference>
<dbReference type="GO" id="GO:0002098">
    <property type="term" value="P:tRNA wobble uridine modification"/>
    <property type="evidence" value="ECO:0007669"/>
    <property type="project" value="InterPro"/>
</dbReference>
<dbReference type="InterPro" id="IPR010017">
    <property type="entry name" value="CmoB"/>
</dbReference>
<dbReference type="EC" id="2.1.1.-" evidence="3"/>
<accession>A0A380N3Q5</accession>
<dbReference type="InterPro" id="IPR029063">
    <property type="entry name" value="SAM-dependent_MTases_sf"/>
</dbReference>